<accession>A0A5J5KBX3</accession>
<dbReference type="Proteomes" id="UP000327011">
    <property type="component" value="Unassembled WGS sequence"/>
</dbReference>
<reference evidence="5 6" key="1">
    <citation type="submission" date="2019-09" db="EMBL/GenBank/DDBJ databases">
        <title>Screening of Novel Bioactive Compounds from Soil-Associated.</title>
        <authorList>
            <person name="Gong X."/>
        </authorList>
    </citation>
    <scope>NUCLEOTIDE SEQUENCE [LARGE SCALE GENOMIC DNA]</scope>
    <source>
        <strain evidence="5 6">Gxj-6</strain>
    </source>
</reference>
<dbReference type="GO" id="GO:0008270">
    <property type="term" value="F:zinc ion binding"/>
    <property type="evidence" value="ECO:0007669"/>
    <property type="project" value="UniProtKB-KW"/>
</dbReference>
<proteinExistence type="predicted"/>
<feature type="transmembrane region" description="Helical" evidence="4">
    <location>
        <begin position="34"/>
        <end position="57"/>
    </location>
</feature>
<keyword evidence="4" id="KW-0472">Membrane</keyword>
<gene>
    <name evidence="5" type="ORF">F5972_01170</name>
</gene>
<comment type="caution">
    <text evidence="5">The sequence shown here is derived from an EMBL/GenBank/DDBJ whole genome shotgun (WGS) entry which is preliminary data.</text>
</comment>
<evidence type="ECO:0000256" key="2">
    <source>
        <dbReference type="ARBA" id="ARBA00022771"/>
    </source>
</evidence>
<name>A0A5J5KBX3_9ACTN</name>
<dbReference type="AlphaFoldDB" id="A0A5J5KBX3"/>
<evidence type="ECO:0000256" key="4">
    <source>
        <dbReference type="SAM" id="Phobius"/>
    </source>
</evidence>
<evidence type="ECO:0000256" key="3">
    <source>
        <dbReference type="ARBA" id="ARBA00022833"/>
    </source>
</evidence>
<evidence type="ECO:0000313" key="6">
    <source>
        <dbReference type="Proteomes" id="UP000327011"/>
    </source>
</evidence>
<keyword evidence="3" id="KW-0862">Zinc</keyword>
<keyword evidence="4" id="KW-1133">Transmembrane helix</keyword>
<dbReference type="PROSITE" id="PS00518">
    <property type="entry name" value="ZF_RING_1"/>
    <property type="match status" value="1"/>
</dbReference>
<evidence type="ECO:0000313" key="5">
    <source>
        <dbReference type="EMBL" id="KAA9381479.1"/>
    </source>
</evidence>
<keyword evidence="6" id="KW-1185">Reference proteome</keyword>
<protein>
    <recommendedName>
        <fullName evidence="7">RING-type domain-containing protein</fullName>
    </recommendedName>
</protein>
<dbReference type="SUPFAM" id="SSF57850">
    <property type="entry name" value="RING/U-box"/>
    <property type="match status" value="1"/>
</dbReference>
<sequence>MSCEHLICAACAGPVVEGRCPVCREGRAKLHNHGFLGLTPLTITLIVLLVVALVATVGHVSGY</sequence>
<keyword evidence="2" id="KW-0863">Zinc-finger</keyword>
<keyword evidence="4" id="KW-0812">Transmembrane</keyword>
<dbReference type="RefSeq" id="WP_150930194.1">
    <property type="nucleotide sequence ID" value="NZ_VYTZ01000001.1"/>
</dbReference>
<organism evidence="5 6">
    <name type="scientific">Microbispora cellulosiformans</name>
    <dbReference type="NCBI Taxonomy" id="2614688"/>
    <lineage>
        <taxon>Bacteria</taxon>
        <taxon>Bacillati</taxon>
        <taxon>Actinomycetota</taxon>
        <taxon>Actinomycetes</taxon>
        <taxon>Streptosporangiales</taxon>
        <taxon>Streptosporangiaceae</taxon>
        <taxon>Microbispora</taxon>
    </lineage>
</organism>
<dbReference type="EMBL" id="VYTZ01000001">
    <property type="protein sequence ID" value="KAA9381479.1"/>
    <property type="molecule type" value="Genomic_DNA"/>
</dbReference>
<keyword evidence="1" id="KW-0479">Metal-binding</keyword>
<evidence type="ECO:0000256" key="1">
    <source>
        <dbReference type="ARBA" id="ARBA00022723"/>
    </source>
</evidence>
<evidence type="ECO:0008006" key="7">
    <source>
        <dbReference type="Google" id="ProtNLM"/>
    </source>
</evidence>
<dbReference type="InterPro" id="IPR017907">
    <property type="entry name" value="Znf_RING_CS"/>
</dbReference>